<organism evidence="9 10">
    <name type="scientific">Bemisia tabaci</name>
    <name type="common">Sweetpotato whitefly</name>
    <name type="synonym">Aleurodes tabaci</name>
    <dbReference type="NCBI Taxonomy" id="7038"/>
    <lineage>
        <taxon>Eukaryota</taxon>
        <taxon>Metazoa</taxon>
        <taxon>Ecdysozoa</taxon>
        <taxon>Arthropoda</taxon>
        <taxon>Hexapoda</taxon>
        <taxon>Insecta</taxon>
        <taxon>Pterygota</taxon>
        <taxon>Neoptera</taxon>
        <taxon>Paraneoptera</taxon>
        <taxon>Hemiptera</taxon>
        <taxon>Sternorrhyncha</taxon>
        <taxon>Aleyrodoidea</taxon>
        <taxon>Aleyrodidae</taxon>
        <taxon>Aleyrodinae</taxon>
        <taxon>Bemisia</taxon>
    </lineage>
</organism>
<dbReference type="InterPro" id="IPR020615">
    <property type="entry name" value="Thiolase_acyl_enz_int_AS"/>
</dbReference>
<sequence>MNFRQLRSFSTSRSLSIQDVFILAAARTPMGSFRSALGPKSATELGALAIQAALHRAKVSPTKVDDVYMGNVCSAGLGQAPARQAAIFAGIPTSAEATTVNKVCASGLKAISIGAQTITLNQNEIVVAGGMESMSNVPFYLRRGDTPYGGVLLQDGIVFDGLTDVYNKIHMGNCAENTVKKIGISREEQDEYALNSYKKSAAAYSSGRISAELTPVEVPVKKGSKQEVFEDEEYRKINFEKFTSLRPAFLKENGTITAGNASTLNDGGAAVVLASEAAAKGVGSEPIARIIGAIDAATDPIDFPLAPALGIPKLLAKYNLKTDDISQWEINEAFSAVVLAAIKKLNLDPQTVNPNGGAVSLGHPIGMSGARLIVHLCHSLKKGEKGVASICNGGGGSTSLVIEKLGDPIKGPVLTLYTKYPCPLCDVLKDELKKSFNHRFSALREVNIAAPENSKWLDLYKNDIPVLFLNGIFVCKHRLDHEKIDEMLKKYESK</sequence>
<dbReference type="GO" id="GO:0003985">
    <property type="term" value="F:acetyl-CoA C-acetyltransferase activity"/>
    <property type="evidence" value="ECO:0007669"/>
    <property type="project" value="TreeGrafter"/>
</dbReference>
<evidence type="ECO:0000259" key="7">
    <source>
        <dbReference type="Pfam" id="PF00108"/>
    </source>
</evidence>
<protein>
    <recommendedName>
        <fullName evidence="11">Acetyl-CoA acetyltransferase, mitochondrial</fullName>
    </recommendedName>
</protein>
<dbReference type="Gene3D" id="3.40.47.10">
    <property type="match status" value="1"/>
</dbReference>
<evidence type="ECO:0000256" key="4">
    <source>
        <dbReference type="ARBA" id="ARBA00022958"/>
    </source>
</evidence>
<evidence type="ECO:0000313" key="10">
    <source>
        <dbReference type="Proteomes" id="UP001152759"/>
    </source>
</evidence>
<dbReference type="InterPro" id="IPR036249">
    <property type="entry name" value="Thioredoxin-like_sf"/>
</dbReference>
<name>A0A9P0G5I0_BEMTA</name>
<dbReference type="InterPro" id="IPR008554">
    <property type="entry name" value="Glutaredoxin-like"/>
</dbReference>
<dbReference type="PROSITE" id="PS00098">
    <property type="entry name" value="THIOLASE_1"/>
    <property type="match status" value="1"/>
</dbReference>
<keyword evidence="3" id="KW-0479">Metal-binding</keyword>
<dbReference type="CDD" id="cd00751">
    <property type="entry name" value="thiolase"/>
    <property type="match status" value="1"/>
</dbReference>
<dbReference type="Gene3D" id="3.40.30.10">
    <property type="entry name" value="Glutaredoxin"/>
    <property type="match status" value="1"/>
</dbReference>
<evidence type="ECO:0000256" key="2">
    <source>
        <dbReference type="ARBA" id="ARBA00022679"/>
    </source>
</evidence>
<dbReference type="GO" id="GO:0006635">
    <property type="term" value="P:fatty acid beta-oxidation"/>
    <property type="evidence" value="ECO:0007669"/>
    <property type="project" value="TreeGrafter"/>
</dbReference>
<evidence type="ECO:0000256" key="1">
    <source>
        <dbReference type="ARBA" id="ARBA00010982"/>
    </source>
</evidence>
<dbReference type="Pfam" id="PF05768">
    <property type="entry name" value="Glrx-like"/>
    <property type="match status" value="1"/>
</dbReference>
<dbReference type="SUPFAM" id="SSF52833">
    <property type="entry name" value="Thioredoxin-like"/>
    <property type="match status" value="1"/>
</dbReference>
<dbReference type="EMBL" id="OU963866">
    <property type="protein sequence ID" value="CAH0773128.1"/>
    <property type="molecule type" value="Genomic_DNA"/>
</dbReference>
<dbReference type="InterPro" id="IPR020613">
    <property type="entry name" value="Thiolase_CS"/>
</dbReference>
<keyword evidence="2 6" id="KW-0808">Transferase</keyword>
<proteinExistence type="inferred from homology"/>
<feature type="domain" description="Thiolase C-terminal" evidence="8">
    <location>
        <begin position="285"/>
        <end position="404"/>
    </location>
</feature>
<dbReference type="KEGG" id="btab:109031321"/>
<dbReference type="InterPro" id="IPR016039">
    <property type="entry name" value="Thiolase-like"/>
</dbReference>
<accession>A0A9P0G5I0</accession>
<evidence type="ECO:0008006" key="11">
    <source>
        <dbReference type="Google" id="ProtNLM"/>
    </source>
</evidence>
<gene>
    <name evidence="9" type="ORF">BEMITA_LOCUS9651</name>
</gene>
<dbReference type="NCBIfam" id="TIGR01930">
    <property type="entry name" value="AcCoA-C-Actrans"/>
    <property type="match status" value="1"/>
</dbReference>
<dbReference type="AlphaFoldDB" id="A0A9P0G5I0"/>
<dbReference type="PANTHER" id="PTHR18919">
    <property type="entry name" value="ACETYL-COA C-ACYLTRANSFERASE"/>
    <property type="match status" value="1"/>
</dbReference>
<evidence type="ECO:0000256" key="3">
    <source>
        <dbReference type="ARBA" id="ARBA00022723"/>
    </source>
</evidence>
<keyword evidence="10" id="KW-1185">Reference proteome</keyword>
<evidence type="ECO:0000256" key="5">
    <source>
        <dbReference type="ARBA" id="ARBA00023315"/>
    </source>
</evidence>
<comment type="similarity">
    <text evidence="1 6">Belongs to the thiolase-like superfamily. Thiolase family.</text>
</comment>
<evidence type="ECO:0000313" key="9">
    <source>
        <dbReference type="EMBL" id="CAH0773128.1"/>
    </source>
</evidence>
<dbReference type="InterPro" id="IPR020617">
    <property type="entry name" value="Thiolase_C"/>
</dbReference>
<evidence type="ECO:0000256" key="6">
    <source>
        <dbReference type="RuleBase" id="RU003557"/>
    </source>
</evidence>
<dbReference type="SUPFAM" id="SSF53901">
    <property type="entry name" value="Thiolase-like"/>
    <property type="match status" value="2"/>
</dbReference>
<keyword evidence="4" id="KW-0630">Potassium</keyword>
<evidence type="ECO:0000259" key="8">
    <source>
        <dbReference type="Pfam" id="PF02803"/>
    </source>
</evidence>
<dbReference type="GO" id="GO:0005739">
    <property type="term" value="C:mitochondrion"/>
    <property type="evidence" value="ECO:0007669"/>
    <property type="project" value="TreeGrafter"/>
</dbReference>
<feature type="domain" description="Thiolase N-terminal" evidence="7">
    <location>
        <begin position="20"/>
        <end position="276"/>
    </location>
</feature>
<dbReference type="Proteomes" id="UP001152759">
    <property type="component" value="Chromosome 5"/>
</dbReference>
<dbReference type="GO" id="GO:0046872">
    <property type="term" value="F:metal ion binding"/>
    <property type="evidence" value="ECO:0007669"/>
    <property type="project" value="UniProtKB-KW"/>
</dbReference>
<reference evidence="9" key="1">
    <citation type="submission" date="2021-12" db="EMBL/GenBank/DDBJ databases">
        <authorList>
            <person name="King R."/>
        </authorList>
    </citation>
    <scope>NUCLEOTIDE SEQUENCE</scope>
</reference>
<dbReference type="Pfam" id="PF02803">
    <property type="entry name" value="Thiolase_C"/>
    <property type="match status" value="1"/>
</dbReference>
<dbReference type="PANTHER" id="PTHR18919:SF156">
    <property type="entry name" value="ACETYL-COA ACETYLTRANSFERASE, MITOCHONDRIAL"/>
    <property type="match status" value="1"/>
</dbReference>
<dbReference type="Pfam" id="PF00108">
    <property type="entry name" value="Thiolase_N"/>
    <property type="match status" value="1"/>
</dbReference>
<dbReference type="PROSITE" id="PS00737">
    <property type="entry name" value="THIOLASE_2"/>
    <property type="match status" value="1"/>
</dbReference>
<dbReference type="InterPro" id="IPR002155">
    <property type="entry name" value="Thiolase"/>
</dbReference>
<dbReference type="InterPro" id="IPR020616">
    <property type="entry name" value="Thiolase_N"/>
</dbReference>
<dbReference type="FunFam" id="3.40.47.10:FF:000007">
    <property type="entry name" value="acetyl-CoA acetyltransferase, mitochondrial"/>
    <property type="match status" value="1"/>
</dbReference>
<keyword evidence="5 6" id="KW-0012">Acyltransferase</keyword>